<dbReference type="Proteomes" id="UP000321497">
    <property type="component" value="Unassembled WGS sequence"/>
</dbReference>
<dbReference type="EMBL" id="VORT01000003">
    <property type="protein sequence ID" value="TXD73789.1"/>
    <property type="molecule type" value="Genomic_DNA"/>
</dbReference>
<comment type="caution">
    <text evidence="2">The sequence shown here is derived from an EMBL/GenBank/DDBJ whole genome shotgun (WGS) entry which is preliminary data.</text>
</comment>
<dbReference type="Pfam" id="PF14065">
    <property type="entry name" value="Pvc16_N"/>
    <property type="match status" value="1"/>
</dbReference>
<evidence type="ECO:0000313" key="3">
    <source>
        <dbReference type="Proteomes" id="UP000321497"/>
    </source>
</evidence>
<feature type="domain" description="Pvc16 N-terminal" evidence="1">
    <location>
        <begin position="7"/>
        <end position="183"/>
    </location>
</feature>
<evidence type="ECO:0000259" key="1">
    <source>
        <dbReference type="Pfam" id="PF14065"/>
    </source>
</evidence>
<accession>A0A5C6Z2M5</accession>
<organism evidence="2 3">
    <name type="scientific">Aequorivita antarctica</name>
    <dbReference type="NCBI Taxonomy" id="153266"/>
    <lineage>
        <taxon>Bacteria</taxon>
        <taxon>Pseudomonadati</taxon>
        <taxon>Bacteroidota</taxon>
        <taxon>Flavobacteriia</taxon>
        <taxon>Flavobacteriales</taxon>
        <taxon>Flavobacteriaceae</taxon>
        <taxon>Aequorivita</taxon>
    </lineage>
</organism>
<keyword evidence="3" id="KW-1185">Reference proteome</keyword>
<protein>
    <submittedName>
        <fullName evidence="2">DUF4255 domain-containing protein</fullName>
    </submittedName>
</protein>
<gene>
    <name evidence="2" type="ORF">ESU54_04775</name>
</gene>
<dbReference type="RefSeq" id="WP_111843582.1">
    <property type="nucleotide sequence ID" value="NZ_UEGI01000002.1"/>
</dbReference>
<reference evidence="2 3" key="1">
    <citation type="submission" date="2019-08" db="EMBL/GenBank/DDBJ databases">
        <title>Genome of Aequorivita antarctica SW49 (type strain).</title>
        <authorList>
            <person name="Bowman J.P."/>
        </authorList>
    </citation>
    <scope>NUCLEOTIDE SEQUENCE [LARGE SCALE GENOMIC DNA]</scope>
    <source>
        <strain evidence="2 3">SW49</strain>
    </source>
</reference>
<dbReference type="InterPro" id="IPR025351">
    <property type="entry name" value="Pvc16_N"/>
</dbReference>
<evidence type="ECO:0000313" key="2">
    <source>
        <dbReference type="EMBL" id="TXD73789.1"/>
    </source>
</evidence>
<name>A0A5C6Z2M5_9FLAO</name>
<sequence length="185" mass="20579">MIDKALNIITDFLNQELKMVYGLSSDVVIASSLVNPDGSVSKNIENKIVVSVINIEQETFSKSLSNYKPTAGNLYGKVAPPINLNLYLLISANYSSSNYLESLKMLSTVITSFQANPYFAKNEHPNMAAPLEKLTLEIYNVPITELSHIWSSIGANYIPSIVYRARIITLQEDRIKKEIPPVTNP</sequence>
<dbReference type="AlphaFoldDB" id="A0A5C6Z2M5"/>
<proteinExistence type="predicted"/>
<dbReference type="OrthoDB" id="7560784at2"/>